<proteinExistence type="predicted"/>
<dbReference type="InterPro" id="IPR027417">
    <property type="entry name" value="P-loop_NTPase"/>
</dbReference>
<protein>
    <recommendedName>
        <fullName evidence="2">Nephrocystin 3-like N-terminal domain-containing protein</fullName>
    </recommendedName>
</protein>
<dbReference type="Pfam" id="PF24883">
    <property type="entry name" value="NPHP3_N"/>
    <property type="match status" value="1"/>
</dbReference>
<keyword evidence="4" id="KW-1185">Reference proteome</keyword>
<dbReference type="PANTHER" id="PTHR10039:SF15">
    <property type="entry name" value="NACHT DOMAIN-CONTAINING PROTEIN"/>
    <property type="match status" value="1"/>
</dbReference>
<dbReference type="AlphaFoldDB" id="A0A6A6XY90"/>
<dbReference type="InterPro" id="IPR056884">
    <property type="entry name" value="NPHP3-like_N"/>
</dbReference>
<organism evidence="3 4">
    <name type="scientific">Melanomma pulvis-pyrius CBS 109.77</name>
    <dbReference type="NCBI Taxonomy" id="1314802"/>
    <lineage>
        <taxon>Eukaryota</taxon>
        <taxon>Fungi</taxon>
        <taxon>Dikarya</taxon>
        <taxon>Ascomycota</taxon>
        <taxon>Pezizomycotina</taxon>
        <taxon>Dothideomycetes</taxon>
        <taxon>Pleosporomycetidae</taxon>
        <taxon>Pleosporales</taxon>
        <taxon>Melanommataceae</taxon>
        <taxon>Melanomma</taxon>
    </lineage>
</organism>
<dbReference type="OrthoDB" id="3941258at2759"/>
<sequence length="571" mass="65030">MAEALGCAASVLTVIESIAHITKYIRSCKHAPQESQLLVRELSYVRGLLTTLQETIDEQESSNDIWSSASILLNDDNGLLPHFQQLLDVLDLRVGGASRAKGFAKVKEALKWPFMESETLKLINTVERYKGLFELALDNDHIRLSQAIRDDVKKLSATVQDIRHSEFRKVFCWLSTWNFWSRQQDVLAQRVGDTCEWFLATPEFEHWKSGDSCFLHCYGPPGVGKTVLTSVIVDHLHTTLPPDCRSIAFFCDHADTTKDKYITLLGALLQQLIKDGCLSWVDVKDLYEQHQHGTKPQAAELMALLRSELKSARKVYVVLDALDEWSTDPDGLSLLLSDFKSLGPNISILVTSRPATYIPSLFIDDTRLELSPPKADLKSYLRSRIVKESERGERSFLKHDRQLQEKVEMTVLDRCEGLFLLARLQMDQLSRQRQKRAFIKALEDLPRTPDDLYNIVLARIESQSKEDAYLAQRAFVWIYYCREHASISLLQVALAIEPGDIVINEDGYVDWEILVSICGGLVVMDRESQIVRFVHPTTRTFFEQHFSGQAHSSESDLTRSCLTFILSDTFK</sequence>
<dbReference type="SUPFAM" id="SSF52540">
    <property type="entry name" value="P-loop containing nucleoside triphosphate hydrolases"/>
    <property type="match status" value="1"/>
</dbReference>
<dbReference type="PANTHER" id="PTHR10039">
    <property type="entry name" value="AMELOGENIN"/>
    <property type="match status" value="1"/>
</dbReference>
<evidence type="ECO:0000313" key="3">
    <source>
        <dbReference type="EMBL" id="KAF2800714.1"/>
    </source>
</evidence>
<gene>
    <name evidence="3" type="ORF">K505DRAFT_228011</name>
</gene>
<evidence type="ECO:0000256" key="1">
    <source>
        <dbReference type="ARBA" id="ARBA00022737"/>
    </source>
</evidence>
<feature type="non-terminal residue" evidence="3">
    <location>
        <position position="571"/>
    </location>
</feature>
<keyword evidence="1" id="KW-0677">Repeat</keyword>
<reference evidence="3" key="1">
    <citation type="journal article" date="2020" name="Stud. Mycol.">
        <title>101 Dothideomycetes genomes: a test case for predicting lifestyles and emergence of pathogens.</title>
        <authorList>
            <person name="Haridas S."/>
            <person name="Albert R."/>
            <person name="Binder M."/>
            <person name="Bloem J."/>
            <person name="Labutti K."/>
            <person name="Salamov A."/>
            <person name="Andreopoulos B."/>
            <person name="Baker S."/>
            <person name="Barry K."/>
            <person name="Bills G."/>
            <person name="Bluhm B."/>
            <person name="Cannon C."/>
            <person name="Castanera R."/>
            <person name="Culley D."/>
            <person name="Daum C."/>
            <person name="Ezra D."/>
            <person name="Gonzalez J."/>
            <person name="Henrissat B."/>
            <person name="Kuo A."/>
            <person name="Liang C."/>
            <person name="Lipzen A."/>
            <person name="Lutzoni F."/>
            <person name="Magnuson J."/>
            <person name="Mondo S."/>
            <person name="Nolan M."/>
            <person name="Ohm R."/>
            <person name="Pangilinan J."/>
            <person name="Park H.-J."/>
            <person name="Ramirez L."/>
            <person name="Alfaro M."/>
            <person name="Sun H."/>
            <person name="Tritt A."/>
            <person name="Yoshinaga Y."/>
            <person name="Zwiers L.-H."/>
            <person name="Turgeon B."/>
            <person name="Goodwin S."/>
            <person name="Spatafora J."/>
            <person name="Crous P."/>
            <person name="Grigoriev I."/>
        </authorList>
    </citation>
    <scope>NUCLEOTIDE SEQUENCE</scope>
    <source>
        <strain evidence="3">CBS 109.77</strain>
    </source>
</reference>
<evidence type="ECO:0000259" key="2">
    <source>
        <dbReference type="Pfam" id="PF24883"/>
    </source>
</evidence>
<dbReference type="Gene3D" id="3.40.50.300">
    <property type="entry name" value="P-loop containing nucleotide triphosphate hydrolases"/>
    <property type="match status" value="1"/>
</dbReference>
<feature type="domain" description="Nephrocystin 3-like N-terminal" evidence="2">
    <location>
        <begin position="193"/>
        <end position="353"/>
    </location>
</feature>
<name>A0A6A6XY90_9PLEO</name>
<dbReference type="Proteomes" id="UP000799757">
    <property type="component" value="Unassembled WGS sequence"/>
</dbReference>
<accession>A0A6A6XY90</accession>
<evidence type="ECO:0000313" key="4">
    <source>
        <dbReference type="Proteomes" id="UP000799757"/>
    </source>
</evidence>
<dbReference type="EMBL" id="MU001743">
    <property type="protein sequence ID" value="KAF2800714.1"/>
    <property type="molecule type" value="Genomic_DNA"/>
</dbReference>